<dbReference type="AlphaFoldDB" id="A0A8A1MDR6"/>
<feature type="compositionally biased region" description="Pro residues" evidence="1">
    <location>
        <begin position="92"/>
        <end position="101"/>
    </location>
</feature>
<sequence length="543" mass="60840">MEALTHPETLFTLSQALRILSPSTVLDSKDLQRDFHQFFLRGDQNQCLKLVPPPFRPTSQQPQEEQQSQERSHKRRRCLNNSPAEGSLLVKPIPPLHPPLPAAQLPKESLPFSLTRADKPENGHRYTKRQISDANGDTDKQRKSPTNKIERLKAAFIDGPFPISSSQQIWSSTESLIDWNLPTPGRRLYSIMKDIEARLTIDFIASRFSLVYATFEVDHKSSEVGSDYGKRKSRAFKMVAKDWGCDVKQVKQVEKRGKNYINLMGDNLAIILELKPEVSVMCEYQLTNRLRQAIARWHEQRYPSEKRIERFILAAKIILKGLYTYGKRQYSYSSLRDSPSRLLIEVKRYITWDNAGIITPKPLSGLLDNPGQPSSQRLENAANTPGSSTVQFHPPETVNLPCTSSSLQIPIDAGPQASPDFNGMNMDSYNNAYQDQAPICPTPVFRPAASASFIETDLATLVPPPAAESTQPATSEQPWHPAAFASFIEIDPASQPATESTSEQQWHPAASASFIETDPATLVPPPAQPATSEQPWHPLPHFT</sequence>
<evidence type="ECO:0000313" key="2">
    <source>
        <dbReference type="EMBL" id="QSS62297.1"/>
    </source>
</evidence>
<organism evidence="2 3">
    <name type="scientific">Ajellomyces capsulatus</name>
    <name type="common">Darling's disease fungus</name>
    <name type="synonym">Histoplasma capsulatum</name>
    <dbReference type="NCBI Taxonomy" id="5037"/>
    <lineage>
        <taxon>Eukaryota</taxon>
        <taxon>Fungi</taxon>
        <taxon>Dikarya</taxon>
        <taxon>Ascomycota</taxon>
        <taxon>Pezizomycotina</taxon>
        <taxon>Eurotiomycetes</taxon>
        <taxon>Eurotiomycetidae</taxon>
        <taxon>Onygenales</taxon>
        <taxon>Ajellomycetaceae</taxon>
        <taxon>Histoplasma</taxon>
    </lineage>
</organism>
<dbReference type="Proteomes" id="UP000663671">
    <property type="component" value="Chromosome 5"/>
</dbReference>
<dbReference type="EMBL" id="CP069111">
    <property type="protein sequence ID" value="QSS62297.1"/>
    <property type="molecule type" value="Genomic_DNA"/>
</dbReference>
<feature type="region of interest" description="Disordered" evidence="1">
    <location>
        <begin position="366"/>
        <end position="388"/>
    </location>
</feature>
<reference evidence="2" key="1">
    <citation type="submission" date="2021-01" db="EMBL/GenBank/DDBJ databases">
        <title>Chromosome-level genome assembly of a human fungal pathogen reveals clustering of transcriptionally co-regulated genes.</title>
        <authorList>
            <person name="Voorhies M."/>
            <person name="Cohen S."/>
            <person name="Shea T.P."/>
            <person name="Petrus S."/>
            <person name="Munoz J.F."/>
            <person name="Poplawski S."/>
            <person name="Goldman W.E."/>
            <person name="Michael T."/>
            <person name="Cuomo C.A."/>
            <person name="Sil A."/>
            <person name="Beyhan S."/>
        </authorList>
    </citation>
    <scope>NUCLEOTIDE SEQUENCE</scope>
    <source>
        <strain evidence="2">WU24</strain>
    </source>
</reference>
<name>A0A8A1MDR6_AJECA</name>
<feature type="compositionally biased region" description="Polar residues" evidence="1">
    <location>
        <begin position="371"/>
        <end position="388"/>
    </location>
</feature>
<evidence type="ECO:0000256" key="1">
    <source>
        <dbReference type="SAM" id="MobiDB-lite"/>
    </source>
</evidence>
<protein>
    <submittedName>
        <fullName evidence="2">Uncharacterized protein</fullName>
    </submittedName>
</protein>
<dbReference type="VEuPathDB" id="FungiDB:I7I51_04474"/>
<accession>A0A8A1MDR6</accession>
<dbReference type="OrthoDB" id="10396550at2759"/>
<proteinExistence type="predicted"/>
<feature type="region of interest" description="Disordered" evidence="1">
    <location>
        <begin position="49"/>
        <end position="145"/>
    </location>
</feature>
<gene>
    <name evidence="2" type="ORF">I7I51_04474</name>
</gene>
<evidence type="ECO:0000313" key="3">
    <source>
        <dbReference type="Proteomes" id="UP000663671"/>
    </source>
</evidence>
<feature type="region of interest" description="Disordered" evidence="1">
    <location>
        <begin position="518"/>
        <end position="543"/>
    </location>
</feature>